<dbReference type="FunFam" id="3.20.20.140:FF:000005">
    <property type="entry name" value="TatD family hydrolase"/>
    <property type="match status" value="1"/>
</dbReference>
<dbReference type="PANTHER" id="PTHR46124">
    <property type="entry name" value="D-AMINOACYL-TRNA DEACYLASE"/>
    <property type="match status" value="1"/>
</dbReference>
<sequence>MIFDSHAHYDDKQFDEDREEVLLHLKDAGVERVVNISNGWDDMLRSFVLIEKYPFMYGTAGIHPCKVSDLNEERMEELRQYCRRDKIVAVGEIGLDYYWMTDPKEVQREWFIRQLRLAKEENLPVVIHSRDASQDTFDIMKAEHAGTTGGVIHCYSGSLEMAREYVKLGYYLGIGGVVTFKNSKVLKKVAAEIPLEHIVVETDCPYLAPTPHRGKRNSSAYLPLVIKEIAALRDISPEEVEQATYENACRLYGLQ</sequence>
<reference evidence="4" key="1">
    <citation type="journal article" date="2021" name="PeerJ">
        <title>Extensive microbial diversity within the chicken gut microbiome revealed by metagenomics and culture.</title>
        <authorList>
            <person name="Gilroy R."/>
            <person name="Ravi A."/>
            <person name="Getino M."/>
            <person name="Pursley I."/>
            <person name="Horton D.L."/>
            <person name="Alikhan N.F."/>
            <person name="Baker D."/>
            <person name="Gharbi K."/>
            <person name="Hall N."/>
            <person name="Watson M."/>
            <person name="Adriaenssens E.M."/>
            <person name="Foster-Nyarko E."/>
            <person name="Jarju S."/>
            <person name="Secka A."/>
            <person name="Antonio M."/>
            <person name="Oren A."/>
            <person name="Chaudhuri R.R."/>
            <person name="La Ragione R."/>
            <person name="Hildebrand F."/>
            <person name="Pallen M.J."/>
        </authorList>
    </citation>
    <scope>NUCLEOTIDE SEQUENCE</scope>
    <source>
        <strain evidence="4">CHK179-28034</strain>
    </source>
</reference>
<comment type="caution">
    <text evidence="4">The sequence shown here is derived from an EMBL/GenBank/DDBJ whole genome shotgun (WGS) entry which is preliminary data.</text>
</comment>
<dbReference type="CDD" id="cd01310">
    <property type="entry name" value="TatD_DNAse"/>
    <property type="match status" value="1"/>
</dbReference>
<name>A0A9D2EN48_9FIRM</name>
<dbReference type="GO" id="GO:0046872">
    <property type="term" value="F:metal ion binding"/>
    <property type="evidence" value="ECO:0007669"/>
    <property type="project" value="UniProtKB-KW"/>
</dbReference>
<dbReference type="PROSITE" id="PS01091">
    <property type="entry name" value="TATD_3"/>
    <property type="match status" value="1"/>
</dbReference>
<dbReference type="PANTHER" id="PTHR46124:SF2">
    <property type="entry name" value="D-AMINOACYL-TRNA DEACYLASE"/>
    <property type="match status" value="1"/>
</dbReference>
<dbReference type="NCBIfam" id="TIGR00010">
    <property type="entry name" value="YchF/TatD family DNA exonuclease"/>
    <property type="match status" value="1"/>
</dbReference>
<protein>
    <submittedName>
        <fullName evidence="4">TatD family hydrolase</fullName>
    </submittedName>
</protein>
<evidence type="ECO:0000256" key="2">
    <source>
        <dbReference type="ARBA" id="ARBA00022801"/>
    </source>
</evidence>
<dbReference type="Proteomes" id="UP000824049">
    <property type="component" value="Unassembled WGS sequence"/>
</dbReference>
<dbReference type="GO" id="GO:0004536">
    <property type="term" value="F:DNA nuclease activity"/>
    <property type="evidence" value="ECO:0007669"/>
    <property type="project" value="InterPro"/>
</dbReference>
<feature type="binding site" evidence="3">
    <location>
        <position position="8"/>
    </location>
    <ligand>
        <name>a divalent metal cation</name>
        <dbReference type="ChEBI" id="CHEBI:60240"/>
        <label>1</label>
    </ligand>
</feature>
<dbReference type="Gene3D" id="3.20.20.140">
    <property type="entry name" value="Metal-dependent hydrolases"/>
    <property type="match status" value="1"/>
</dbReference>
<keyword evidence="1 3" id="KW-0479">Metal-binding</keyword>
<evidence type="ECO:0000256" key="3">
    <source>
        <dbReference type="PIRSR" id="PIRSR005902-1"/>
    </source>
</evidence>
<reference evidence="4" key="2">
    <citation type="submission" date="2021-04" db="EMBL/GenBank/DDBJ databases">
        <authorList>
            <person name="Gilroy R."/>
        </authorList>
    </citation>
    <scope>NUCLEOTIDE SEQUENCE</scope>
    <source>
        <strain evidence="4">CHK179-28034</strain>
    </source>
</reference>
<feature type="binding site" evidence="3">
    <location>
        <position position="153"/>
    </location>
    <ligand>
        <name>a divalent metal cation</name>
        <dbReference type="ChEBI" id="CHEBI:60240"/>
        <label>2</label>
    </ligand>
</feature>
<feature type="binding site" evidence="3">
    <location>
        <position position="203"/>
    </location>
    <ligand>
        <name>a divalent metal cation</name>
        <dbReference type="ChEBI" id="CHEBI:60240"/>
        <label>1</label>
    </ligand>
</feature>
<dbReference type="GO" id="GO:0005829">
    <property type="term" value="C:cytosol"/>
    <property type="evidence" value="ECO:0007669"/>
    <property type="project" value="TreeGrafter"/>
</dbReference>
<dbReference type="PIRSF" id="PIRSF005902">
    <property type="entry name" value="DNase_TatD"/>
    <property type="match status" value="1"/>
</dbReference>
<dbReference type="EMBL" id="DXBR01000100">
    <property type="protein sequence ID" value="HIZ40440.1"/>
    <property type="molecule type" value="Genomic_DNA"/>
</dbReference>
<feature type="binding site" evidence="3">
    <location>
        <position position="6"/>
    </location>
    <ligand>
        <name>a divalent metal cation</name>
        <dbReference type="ChEBI" id="CHEBI:60240"/>
        <label>1</label>
    </ligand>
</feature>
<dbReference type="InterPro" id="IPR018228">
    <property type="entry name" value="DNase_TatD-rel_CS"/>
</dbReference>
<dbReference type="SUPFAM" id="SSF51556">
    <property type="entry name" value="Metallo-dependent hydrolases"/>
    <property type="match status" value="1"/>
</dbReference>
<feature type="binding site" evidence="3">
    <location>
        <position position="92"/>
    </location>
    <ligand>
        <name>a divalent metal cation</name>
        <dbReference type="ChEBI" id="CHEBI:60240"/>
        <label>1</label>
    </ligand>
</feature>
<dbReference type="InterPro" id="IPR032466">
    <property type="entry name" value="Metal_Hydrolase"/>
</dbReference>
<evidence type="ECO:0000313" key="4">
    <source>
        <dbReference type="EMBL" id="HIZ40440.1"/>
    </source>
</evidence>
<organism evidence="4 5">
    <name type="scientific">Candidatus Anaerobutyricum stercoris</name>
    <dbReference type="NCBI Taxonomy" id="2838457"/>
    <lineage>
        <taxon>Bacteria</taxon>
        <taxon>Bacillati</taxon>
        <taxon>Bacillota</taxon>
        <taxon>Clostridia</taxon>
        <taxon>Lachnospirales</taxon>
        <taxon>Lachnospiraceae</taxon>
        <taxon>Anaerobutyricum</taxon>
    </lineage>
</organism>
<dbReference type="GO" id="GO:0016788">
    <property type="term" value="F:hydrolase activity, acting on ester bonds"/>
    <property type="evidence" value="ECO:0007669"/>
    <property type="project" value="InterPro"/>
</dbReference>
<keyword evidence="2 4" id="KW-0378">Hydrolase</keyword>
<dbReference type="InterPro" id="IPR015991">
    <property type="entry name" value="TatD/YcfH-like"/>
</dbReference>
<dbReference type="Pfam" id="PF01026">
    <property type="entry name" value="TatD_DNase"/>
    <property type="match status" value="1"/>
</dbReference>
<dbReference type="AlphaFoldDB" id="A0A9D2EN48"/>
<gene>
    <name evidence="4" type="ORF">H9968_11095</name>
</gene>
<evidence type="ECO:0000256" key="1">
    <source>
        <dbReference type="ARBA" id="ARBA00022723"/>
    </source>
</evidence>
<accession>A0A9D2EN48</accession>
<evidence type="ECO:0000313" key="5">
    <source>
        <dbReference type="Proteomes" id="UP000824049"/>
    </source>
</evidence>
<feature type="binding site" evidence="3">
    <location>
        <position position="128"/>
    </location>
    <ligand>
        <name>a divalent metal cation</name>
        <dbReference type="ChEBI" id="CHEBI:60240"/>
        <label>2</label>
    </ligand>
</feature>
<proteinExistence type="predicted"/>
<dbReference type="InterPro" id="IPR001130">
    <property type="entry name" value="TatD-like"/>
</dbReference>